<sequence>MRKKARVVVSVAMGLLAAVLTCWYVTSVREEAQVRQRETIESYGGDVTRVCVATRDIEPGERIDDGSVAVEDWVSSLLPSDAFTSMEEVSGKTATSRIPKRAVVSAAYFIEKPVGSLEVPDGMVAVSVASDEEHALGGAIKAGDRVDVYASRDSVADLLLSAQVLDTSSERLGGAALSWVTLGVEPERVPELLAVTSQGMVTIATGGAFSSGAASEKGGTS</sequence>
<dbReference type="EMBL" id="JABBCP010000001">
    <property type="protein sequence ID" value="NMF54980.1"/>
    <property type="molecule type" value="Genomic_DNA"/>
</dbReference>
<dbReference type="Pfam" id="PF08666">
    <property type="entry name" value="SAF"/>
    <property type="match status" value="1"/>
</dbReference>
<dbReference type="SMART" id="SM00858">
    <property type="entry name" value="SAF"/>
    <property type="match status" value="1"/>
</dbReference>
<dbReference type="NCBIfam" id="TIGR03177">
    <property type="entry name" value="pilus_cpaB"/>
    <property type="match status" value="1"/>
</dbReference>
<dbReference type="Gene3D" id="3.90.1210.10">
    <property type="entry name" value="Antifreeze-like/N-acetylneuraminic acid synthase C-terminal domain"/>
    <property type="match status" value="1"/>
</dbReference>
<protein>
    <submittedName>
        <fullName evidence="2">Flp pilus assembly protein CpaB</fullName>
    </submittedName>
</protein>
<feature type="domain" description="SAF" evidence="1">
    <location>
        <begin position="48"/>
        <end position="110"/>
    </location>
</feature>
<proteinExistence type="predicted"/>
<dbReference type="Pfam" id="PF16976">
    <property type="entry name" value="RcpC"/>
    <property type="match status" value="1"/>
</dbReference>
<dbReference type="InterPro" id="IPR031571">
    <property type="entry name" value="RcpC_dom"/>
</dbReference>
<dbReference type="Proteomes" id="UP000546970">
    <property type="component" value="Unassembled WGS sequence"/>
</dbReference>
<evidence type="ECO:0000313" key="2">
    <source>
        <dbReference type="EMBL" id="NMF54980.1"/>
    </source>
</evidence>
<organism evidence="2 3">
    <name type="scientific">Collinsella acetigenes</name>
    <dbReference type="NCBI Taxonomy" id="2713419"/>
    <lineage>
        <taxon>Bacteria</taxon>
        <taxon>Bacillati</taxon>
        <taxon>Actinomycetota</taxon>
        <taxon>Coriobacteriia</taxon>
        <taxon>Coriobacteriales</taxon>
        <taxon>Coriobacteriaceae</taxon>
        <taxon>Collinsella</taxon>
    </lineage>
</organism>
<evidence type="ECO:0000313" key="3">
    <source>
        <dbReference type="Proteomes" id="UP000546970"/>
    </source>
</evidence>
<keyword evidence="3" id="KW-1185">Reference proteome</keyword>
<gene>
    <name evidence="2" type="primary">cpaB</name>
    <name evidence="2" type="ORF">HF320_01340</name>
</gene>
<dbReference type="RefSeq" id="WP_169276731.1">
    <property type="nucleotide sequence ID" value="NZ_JABBCP010000001.1"/>
</dbReference>
<dbReference type="InterPro" id="IPR017592">
    <property type="entry name" value="Pilus_assmbl_Flp-typ_CpaB"/>
</dbReference>
<dbReference type="InterPro" id="IPR013974">
    <property type="entry name" value="SAF"/>
</dbReference>
<dbReference type="CDD" id="cd11614">
    <property type="entry name" value="SAF_CpaB_FlgA_like"/>
    <property type="match status" value="1"/>
</dbReference>
<accession>A0A7X9YI93</accession>
<name>A0A7X9YI93_9ACTN</name>
<evidence type="ECO:0000259" key="1">
    <source>
        <dbReference type="SMART" id="SM00858"/>
    </source>
</evidence>
<reference evidence="2 3" key="1">
    <citation type="submission" date="2020-04" db="EMBL/GenBank/DDBJ databases">
        <title>Collinsella sp. KGMB02528 nov., an anaerobic actinobacterium isolated from human feces.</title>
        <authorList>
            <person name="Han K.-I."/>
            <person name="Eom M.K."/>
            <person name="Kim J.-S."/>
            <person name="Lee K.C."/>
            <person name="Suh M.K."/>
            <person name="Park S.-H."/>
            <person name="Lee J.H."/>
            <person name="Kang S.W."/>
            <person name="Park J.-E."/>
            <person name="Oh B.S."/>
            <person name="Yu S.Y."/>
            <person name="Choi S.-H."/>
            <person name="Lee D.H."/>
            <person name="Yoon H."/>
            <person name="Kim B.-Y."/>
            <person name="Lee J.H."/>
            <person name="Lee J.-S."/>
        </authorList>
    </citation>
    <scope>NUCLEOTIDE SEQUENCE [LARGE SCALE GENOMIC DNA]</scope>
    <source>
        <strain evidence="2 3">KGMB02528</strain>
    </source>
</reference>
<comment type="caution">
    <text evidence="2">The sequence shown here is derived from an EMBL/GenBank/DDBJ whole genome shotgun (WGS) entry which is preliminary data.</text>
</comment>
<dbReference type="AlphaFoldDB" id="A0A7X9YI93"/>